<dbReference type="Proteomes" id="UP000284706">
    <property type="component" value="Unassembled WGS sequence"/>
</dbReference>
<gene>
    <name evidence="1" type="ORF">CVT26_013661</name>
</gene>
<protein>
    <submittedName>
        <fullName evidence="1">Uncharacterized protein</fullName>
    </submittedName>
</protein>
<name>A0A409YWD1_9AGAR</name>
<evidence type="ECO:0000313" key="1">
    <source>
        <dbReference type="EMBL" id="PPR07345.1"/>
    </source>
</evidence>
<proteinExistence type="predicted"/>
<sequence length="81" mass="8844">MLVAGKVALVVIIIDEQRPARPIPPSSFLLTSPPTSPLMIASGLLRLRDTTRHAPYPWFTLQLLDAAGTQGRSRSKPLLKV</sequence>
<dbReference type="AlphaFoldDB" id="A0A409YWD1"/>
<reference evidence="1 2" key="1">
    <citation type="journal article" date="2018" name="Evol. Lett.">
        <title>Horizontal gene cluster transfer increased hallucinogenic mushroom diversity.</title>
        <authorList>
            <person name="Reynolds H.T."/>
            <person name="Vijayakumar V."/>
            <person name="Gluck-Thaler E."/>
            <person name="Korotkin H.B."/>
            <person name="Matheny P.B."/>
            <person name="Slot J.C."/>
        </authorList>
    </citation>
    <scope>NUCLEOTIDE SEQUENCE [LARGE SCALE GENOMIC DNA]</scope>
    <source>
        <strain evidence="1 2">SRW20</strain>
    </source>
</reference>
<evidence type="ECO:0000313" key="2">
    <source>
        <dbReference type="Proteomes" id="UP000284706"/>
    </source>
</evidence>
<accession>A0A409YWD1</accession>
<keyword evidence="2" id="KW-1185">Reference proteome</keyword>
<dbReference type="EMBL" id="NHYE01000134">
    <property type="protein sequence ID" value="PPR07345.1"/>
    <property type="molecule type" value="Genomic_DNA"/>
</dbReference>
<organism evidence="1 2">
    <name type="scientific">Gymnopilus dilepis</name>
    <dbReference type="NCBI Taxonomy" id="231916"/>
    <lineage>
        <taxon>Eukaryota</taxon>
        <taxon>Fungi</taxon>
        <taxon>Dikarya</taxon>
        <taxon>Basidiomycota</taxon>
        <taxon>Agaricomycotina</taxon>
        <taxon>Agaricomycetes</taxon>
        <taxon>Agaricomycetidae</taxon>
        <taxon>Agaricales</taxon>
        <taxon>Agaricineae</taxon>
        <taxon>Hymenogastraceae</taxon>
        <taxon>Gymnopilus</taxon>
    </lineage>
</organism>
<comment type="caution">
    <text evidence="1">The sequence shown here is derived from an EMBL/GenBank/DDBJ whole genome shotgun (WGS) entry which is preliminary data.</text>
</comment>
<dbReference type="InParanoid" id="A0A409YWD1"/>